<dbReference type="PANTHER" id="PTHR43401:SF5">
    <property type="entry name" value="ALCOHOL DEHYDROGENASE-RELATED"/>
    <property type="match status" value="1"/>
</dbReference>
<name>A0ABY4JP07_9BACI</name>
<gene>
    <name evidence="6" type="ORF">MY490_05115</name>
</gene>
<keyword evidence="7" id="KW-1185">Reference proteome</keyword>
<dbReference type="SUPFAM" id="SSF50129">
    <property type="entry name" value="GroES-like"/>
    <property type="match status" value="1"/>
</dbReference>
<evidence type="ECO:0000313" key="7">
    <source>
        <dbReference type="Proteomes" id="UP000830639"/>
    </source>
</evidence>
<dbReference type="PANTHER" id="PTHR43401">
    <property type="entry name" value="L-THREONINE 3-DEHYDROGENASE"/>
    <property type="match status" value="1"/>
</dbReference>
<evidence type="ECO:0000256" key="1">
    <source>
        <dbReference type="ARBA" id="ARBA00022723"/>
    </source>
</evidence>
<organism evidence="6 7">
    <name type="scientific">Gottfriedia acidiceleris</name>
    <dbReference type="NCBI Taxonomy" id="371036"/>
    <lineage>
        <taxon>Bacteria</taxon>
        <taxon>Bacillati</taxon>
        <taxon>Bacillota</taxon>
        <taxon>Bacilli</taxon>
        <taxon>Bacillales</taxon>
        <taxon>Bacillaceae</taxon>
        <taxon>Gottfriedia</taxon>
    </lineage>
</organism>
<comment type="cofactor">
    <cofactor evidence="4">
        <name>Zn(2+)</name>
        <dbReference type="ChEBI" id="CHEBI:29105"/>
    </cofactor>
</comment>
<dbReference type="SUPFAM" id="SSF51735">
    <property type="entry name" value="NAD(P)-binding Rossmann-fold domains"/>
    <property type="match status" value="1"/>
</dbReference>
<evidence type="ECO:0000313" key="6">
    <source>
        <dbReference type="EMBL" id="UPM55222.1"/>
    </source>
</evidence>
<dbReference type="InterPro" id="IPR020843">
    <property type="entry name" value="ER"/>
</dbReference>
<dbReference type="CDD" id="cd08260">
    <property type="entry name" value="Zn_ADH6"/>
    <property type="match status" value="1"/>
</dbReference>
<proteinExistence type="inferred from homology"/>
<dbReference type="InterPro" id="IPR002328">
    <property type="entry name" value="ADH_Zn_CS"/>
</dbReference>
<dbReference type="Proteomes" id="UP000830639">
    <property type="component" value="Chromosome"/>
</dbReference>
<dbReference type="RefSeq" id="WP_248268264.1">
    <property type="nucleotide sequence ID" value="NZ_CP096034.1"/>
</dbReference>
<evidence type="ECO:0000259" key="5">
    <source>
        <dbReference type="SMART" id="SM00829"/>
    </source>
</evidence>
<dbReference type="InterPro" id="IPR013149">
    <property type="entry name" value="ADH-like_C"/>
</dbReference>
<evidence type="ECO:0000256" key="2">
    <source>
        <dbReference type="ARBA" id="ARBA00022833"/>
    </source>
</evidence>
<evidence type="ECO:0000256" key="3">
    <source>
        <dbReference type="ARBA" id="ARBA00023002"/>
    </source>
</evidence>
<dbReference type="InterPro" id="IPR013154">
    <property type="entry name" value="ADH-like_N"/>
</dbReference>
<dbReference type="Pfam" id="PF08240">
    <property type="entry name" value="ADH_N"/>
    <property type="match status" value="1"/>
</dbReference>
<accession>A0ABY4JP07</accession>
<keyword evidence="1 4" id="KW-0479">Metal-binding</keyword>
<comment type="similarity">
    <text evidence="4">Belongs to the zinc-containing alcohol dehydrogenase family.</text>
</comment>
<dbReference type="PROSITE" id="PS00059">
    <property type="entry name" value="ADH_ZINC"/>
    <property type="match status" value="1"/>
</dbReference>
<keyword evidence="3" id="KW-0560">Oxidoreductase</keyword>
<protein>
    <submittedName>
        <fullName evidence="6">Zinc-dependent alcohol dehydrogenase family protein</fullName>
    </submittedName>
</protein>
<dbReference type="EMBL" id="CP096034">
    <property type="protein sequence ID" value="UPM55222.1"/>
    <property type="molecule type" value="Genomic_DNA"/>
</dbReference>
<evidence type="ECO:0000256" key="4">
    <source>
        <dbReference type="RuleBase" id="RU361277"/>
    </source>
</evidence>
<dbReference type="InterPro" id="IPR011032">
    <property type="entry name" value="GroES-like_sf"/>
</dbReference>
<dbReference type="SMART" id="SM00829">
    <property type="entry name" value="PKS_ER"/>
    <property type="match status" value="1"/>
</dbReference>
<dbReference type="InterPro" id="IPR036291">
    <property type="entry name" value="NAD(P)-bd_dom_sf"/>
</dbReference>
<feature type="domain" description="Enoyl reductase (ER)" evidence="5">
    <location>
        <begin position="8"/>
        <end position="346"/>
    </location>
</feature>
<keyword evidence="2 4" id="KW-0862">Zinc</keyword>
<dbReference type="Gene3D" id="3.90.180.10">
    <property type="entry name" value="Medium-chain alcohol dehydrogenases, catalytic domain"/>
    <property type="match status" value="1"/>
</dbReference>
<dbReference type="Pfam" id="PF00107">
    <property type="entry name" value="ADH_zinc_N"/>
    <property type="match status" value="1"/>
</dbReference>
<reference evidence="6 7" key="1">
    <citation type="submission" date="2022-04" db="EMBL/GenBank/DDBJ databases">
        <title>Mechanism of arsenic methylation and mitigation arsenic toxicity by Bacillus sp. LH14 from an Arsenic-Contaminated Paddy Soil.</title>
        <authorList>
            <person name="Wang D."/>
        </authorList>
    </citation>
    <scope>NUCLEOTIDE SEQUENCE [LARGE SCALE GENOMIC DNA]</scope>
    <source>
        <strain evidence="6 7">LH14</strain>
    </source>
</reference>
<dbReference type="InterPro" id="IPR050129">
    <property type="entry name" value="Zn_alcohol_dh"/>
</dbReference>
<sequence length="349" mass="37245">MKAAVLEEFNKPLVIKNVADPVLSADGVILRLEATGVCRSDWHAWQGHLTAPTSEKLPHILGHEMSGVIEETGKNIKKFKKGDRVIVPFNQGDGVCPYCVAGRHNICDNRKLVGFDFYGGFASHIHIPNADLNLFHLPENVSFIDASAMGCRFMTAYHGVMSQGKIKAGDWVSIYGAGGVGLSAIQIAVSAGANVIAVDIGDDKLDLAKKFGAVASINSKRDDAPQAIKEITKGGSNLSIDALGIQDTVIGSIMSLKKGGRHVQLGLSPNPGGGMTPLPLNLILGYELEIIGSAGMPMPEYSTLIRMVEMGQLQPGKLVTKEISLEEVNQAFEDMNSFSGTGMTVITKF</sequence>